<feature type="compositionally biased region" description="Polar residues" evidence="1">
    <location>
        <begin position="43"/>
        <end position="60"/>
    </location>
</feature>
<protein>
    <submittedName>
        <fullName evidence="2">Uncharacterized protein</fullName>
    </submittedName>
</protein>
<keyword evidence="3" id="KW-1185">Reference proteome</keyword>
<reference evidence="2" key="2">
    <citation type="submission" date="2020-11" db="EMBL/GenBank/DDBJ databases">
        <authorList>
            <person name="McCartney M.A."/>
            <person name="Auch B."/>
            <person name="Kono T."/>
            <person name="Mallez S."/>
            <person name="Becker A."/>
            <person name="Gohl D.M."/>
            <person name="Silverstein K.A.T."/>
            <person name="Koren S."/>
            <person name="Bechman K.B."/>
            <person name="Herman A."/>
            <person name="Abrahante J.E."/>
            <person name="Garbe J."/>
        </authorList>
    </citation>
    <scope>NUCLEOTIDE SEQUENCE</scope>
    <source>
        <strain evidence="2">Duluth1</strain>
        <tissue evidence="2">Whole animal</tissue>
    </source>
</reference>
<feature type="region of interest" description="Disordered" evidence="1">
    <location>
        <begin position="1"/>
        <end position="68"/>
    </location>
</feature>
<feature type="compositionally biased region" description="Low complexity" evidence="1">
    <location>
        <begin position="8"/>
        <end position="18"/>
    </location>
</feature>
<dbReference type="Proteomes" id="UP000828390">
    <property type="component" value="Unassembled WGS sequence"/>
</dbReference>
<evidence type="ECO:0000313" key="3">
    <source>
        <dbReference type="Proteomes" id="UP000828390"/>
    </source>
</evidence>
<dbReference type="EMBL" id="JAIWYP010000003">
    <property type="protein sequence ID" value="KAH3851587.1"/>
    <property type="molecule type" value="Genomic_DNA"/>
</dbReference>
<organism evidence="2 3">
    <name type="scientific">Dreissena polymorpha</name>
    <name type="common">Zebra mussel</name>
    <name type="synonym">Mytilus polymorpha</name>
    <dbReference type="NCBI Taxonomy" id="45954"/>
    <lineage>
        <taxon>Eukaryota</taxon>
        <taxon>Metazoa</taxon>
        <taxon>Spiralia</taxon>
        <taxon>Lophotrochozoa</taxon>
        <taxon>Mollusca</taxon>
        <taxon>Bivalvia</taxon>
        <taxon>Autobranchia</taxon>
        <taxon>Heteroconchia</taxon>
        <taxon>Euheterodonta</taxon>
        <taxon>Imparidentia</taxon>
        <taxon>Neoheterodontei</taxon>
        <taxon>Myida</taxon>
        <taxon>Dreissenoidea</taxon>
        <taxon>Dreissenidae</taxon>
        <taxon>Dreissena</taxon>
    </lineage>
</organism>
<name>A0A9D4L442_DREPO</name>
<evidence type="ECO:0000256" key="1">
    <source>
        <dbReference type="SAM" id="MobiDB-lite"/>
    </source>
</evidence>
<reference evidence="2" key="1">
    <citation type="journal article" date="2019" name="bioRxiv">
        <title>The Genome of the Zebra Mussel, Dreissena polymorpha: A Resource for Invasive Species Research.</title>
        <authorList>
            <person name="McCartney M.A."/>
            <person name="Auch B."/>
            <person name="Kono T."/>
            <person name="Mallez S."/>
            <person name="Zhang Y."/>
            <person name="Obille A."/>
            <person name="Becker A."/>
            <person name="Abrahante J.E."/>
            <person name="Garbe J."/>
            <person name="Badalamenti J.P."/>
            <person name="Herman A."/>
            <person name="Mangelson H."/>
            <person name="Liachko I."/>
            <person name="Sullivan S."/>
            <person name="Sone E.D."/>
            <person name="Koren S."/>
            <person name="Silverstein K.A.T."/>
            <person name="Beckman K.B."/>
            <person name="Gohl D.M."/>
        </authorList>
    </citation>
    <scope>NUCLEOTIDE SEQUENCE</scope>
    <source>
        <strain evidence="2">Duluth1</strain>
        <tissue evidence="2">Whole animal</tissue>
    </source>
</reference>
<dbReference type="AlphaFoldDB" id="A0A9D4L442"/>
<sequence>MEHYMKRSTSSSGSLSSTNKGFPTVIPNFEDQEQKRHSKNRDSCISTGSNSSYDSTTDLSSEPHQEERMVHTIKARLATLPQNLLESGFIIQAQVWRSQFHQALPAQRLRMMRAQQN</sequence>
<gene>
    <name evidence="2" type="ORF">DPMN_094069</name>
</gene>
<accession>A0A9D4L442</accession>
<comment type="caution">
    <text evidence="2">The sequence shown here is derived from an EMBL/GenBank/DDBJ whole genome shotgun (WGS) entry which is preliminary data.</text>
</comment>
<evidence type="ECO:0000313" key="2">
    <source>
        <dbReference type="EMBL" id="KAH3851587.1"/>
    </source>
</evidence>
<proteinExistence type="predicted"/>